<evidence type="ECO:0000313" key="2">
    <source>
        <dbReference type="EMBL" id="GBF44546.1"/>
    </source>
</evidence>
<dbReference type="RefSeq" id="WP_108961514.1">
    <property type="nucleotide sequence ID" value="NZ_BFAZ01000014.1"/>
</dbReference>
<dbReference type="Proteomes" id="UP000245206">
    <property type="component" value="Unassembled WGS sequence"/>
</dbReference>
<comment type="caution">
    <text evidence="2">The sequence shown here is derived from an EMBL/GenBank/DDBJ whole genome shotgun (WGS) entry which is preliminary data.</text>
</comment>
<accession>A0A2P2DIR8</accession>
<evidence type="ECO:0000256" key="1">
    <source>
        <dbReference type="SAM" id="Phobius"/>
    </source>
</evidence>
<name>A0A2P2DIR8_9LEPT</name>
<sequence length="189" mass="22239">MKNILITTLLLLAISLFAESISEEEIFSFRYSLKNKNFEEASDLLSKFKNAKIDQAKYELLETEFWIAKGEDLYQQKKYKSSFEYFNNAYSRWRTNPLIKERYTELAGKVLHDEEQIQIIAQSKPITKQAEKEKEIVFIDTNSESYFIINSFRIESLENELKLLYVIAGSVFTLLLVQIIINLILLIRK</sequence>
<evidence type="ECO:0000313" key="3">
    <source>
        <dbReference type="Proteomes" id="UP000245206"/>
    </source>
</evidence>
<dbReference type="AlphaFoldDB" id="A0A2P2DIR8"/>
<keyword evidence="1" id="KW-1133">Transmembrane helix</keyword>
<gene>
    <name evidence="2" type="ORF">LPTSP2_38490</name>
</gene>
<dbReference type="EMBL" id="BFAZ01000014">
    <property type="protein sequence ID" value="GBF44546.1"/>
    <property type="molecule type" value="Genomic_DNA"/>
</dbReference>
<proteinExistence type="predicted"/>
<dbReference type="OrthoDB" id="328311at2"/>
<organism evidence="2 3">
    <name type="scientific">Leptospira ellinghausenii</name>
    <dbReference type="NCBI Taxonomy" id="1917822"/>
    <lineage>
        <taxon>Bacteria</taxon>
        <taxon>Pseudomonadati</taxon>
        <taxon>Spirochaetota</taxon>
        <taxon>Spirochaetia</taxon>
        <taxon>Leptospirales</taxon>
        <taxon>Leptospiraceae</taxon>
        <taxon>Leptospira</taxon>
    </lineage>
</organism>
<keyword evidence="1" id="KW-0472">Membrane</keyword>
<keyword evidence="3" id="KW-1185">Reference proteome</keyword>
<evidence type="ECO:0008006" key="4">
    <source>
        <dbReference type="Google" id="ProtNLM"/>
    </source>
</evidence>
<feature type="transmembrane region" description="Helical" evidence="1">
    <location>
        <begin position="163"/>
        <end position="187"/>
    </location>
</feature>
<keyword evidence="1" id="KW-0812">Transmembrane</keyword>
<protein>
    <recommendedName>
        <fullName evidence="4">Tetratricopeptide repeat protein</fullName>
    </recommendedName>
</protein>
<reference evidence="3" key="1">
    <citation type="journal article" date="2019" name="Microbiol. Immunol.">
        <title>Molecular and phenotypic characterization of Leptospira johnsonii sp. nov., Leptospira ellinghausenii sp. nov. and Leptospira ryugenii sp. nov. isolated from soil and water in Japan.</title>
        <authorList>
            <person name="Masuzawa T."/>
            <person name="Saito M."/>
            <person name="Nakao R."/>
            <person name="Nikaido Y."/>
            <person name="Matsumoto M."/>
            <person name="Ogawa M."/>
            <person name="Yokoyama M."/>
            <person name="Hidaka Y."/>
            <person name="Tomita J."/>
            <person name="Sakakibara K."/>
            <person name="Suzuki K."/>
            <person name="Yasuda S."/>
            <person name="Sato H."/>
            <person name="Yamaguchi M."/>
            <person name="Yoshida S.I."/>
            <person name="Koizumi N."/>
            <person name="Kawamura Y."/>
        </authorList>
    </citation>
    <scope>NUCLEOTIDE SEQUENCE [LARGE SCALE GENOMIC DNA]</scope>
    <source>
        <strain evidence="3">E18</strain>
    </source>
</reference>